<keyword evidence="3" id="KW-1185">Reference proteome</keyword>
<evidence type="ECO:0000313" key="2">
    <source>
        <dbReference type="EMBL" id="KAK0400898.1"/>
    </source>
</evidence>
<protein>
    <recommendedName>
        <fullName evidence="4">TIL domain-containing protein</fullName>
    </recommendedName>
</protein>
<dbReference type="AlphaFoldDB" id="A0AA39H7X4"/>
<gene>
    <name evidence="2" type="ORF">QR680_015509</name>
</gene>
<reference evidence="2" key="1">
    <citation type="submission" date="2023-06" db="EMBL/GenBank/DDBJ databases">
        <title>Genomic analysis of the entomopathogenic nematode Steinernema hermaphroditum.</title>
        <authorList>
            <person name="Schwarz E.M."/>
            <person name="Heppert J.K."/>
            <person name="Baniya A."/>
            <person name="Schwartz H.T."/>
            <person name="Tan C.-H."/>
            <person name="Antoshechkin I."/>
            <person name="Sternberg P.W."/>
            <person name="Goodrich-Blair H."/>
            <person name="Dillman A.R."/>
        </authorList>
    </citation>
    <scope>NUCLEOTIDE SEQUENCE</scope>
    <source>
        <strain evidence="2">PS9179</strain>
        <tissue evidence="2">Whole animal</tissue>
    </source>
</reference>
<name>A0AA39H7X4_9BILA</name>
<keyword evidence="1" id="KW-0732">Signal</keyword>
<feature type="signal peptide" evidence="1">
    <location>
        <begin position="1"/>
        <end position="18"/>
    </location>
</feature>
<dbReference type="EMBL" id="JAUCMV010000004">
    <property type="protein sequence ID" value="KAK0400898.1"/>
    <property type="molecule type" value="Genomic_DNA"/>
</dbReference>
<sequence length="94" mass="9936">MVDLKVISLVFLVSTGFAHPRCGSEMTTETPTPVTSHPSSFPPGCYERCMPPSCGDWCFTNASGQKGTCYIETICAGTATPPTPPVIESPTPIV</sequence>
<organism evidence="2 3">
    <name type="scientific">Steinernema hermaphroditum</name>
    <dbReference type="NCBI Taxonomy" id="289476"/>
    <lineage>
        <taxon>Eukaryota</taxon>
        <taxon>Metazoa</taxon>
        <taxon>Ecdysozoa</taxon>
        <taxon>Nematoda</taxon>
        <taxon>Chromadorea</taxon>
        <taxon>Rhabditida</taxon>
        <taxon>Tylenchina</taxon>
        <taxon>Panagrolaimomorpha</taxon>
        <taxon>Strongyloidoidea</taxon>
        <taxon>Steinernematidae</taxon>
        <taxon>Steinernema</taxon>
    </lineage>
</organism>
<dbReference type="Proteomes" id="UP001175271">
    <property type="component" value="Unassembled WGS sequence"/>
</dbReference>
<evidence type="ECO:0008006" key="4">
    <source>
        <dbReference type="Google" id="ProtNLM"/>
    </source>
</evidence>
<accession>A0AA39H7X4</accession>
<evidence type="ECO:0000313" key="3">
    <source>
        <dbReference type="Proteomes" id="UP001175271"/>
    </source>
</evidence>
<proteinExistence type="predicted"/>
<feature type="chain" id="PRO_5041210287" description="TIL domain-containing protein" evidence="1">
    <location>
        <begin position="19"/>
        <end position="94"/>
    </location>
</feature>
<evidence type="ECO:0000256" key="1">
    <source>
        <dbReference type="SAM" id="SignalP"/>
    </source>
</evidence>
<comment type="caution">
    <text evidence="2">The sequence shown here is derived from an EMBL/GenBank/DDBJ whole genome shotgun (WGS) entry which is preliminary data.</text>
</comment>